<evidence type="ECO:0000313" key="8">
    <source>
        <dbReference type="EMBL" id="GAM16265.1"/>
    </source>
</evidence>
<dbReference type="InterPro" id="IPR013320">
    <property type="entry name" value="ConA-like_dom_sf"/>
</dbReference>
<dbReference type="PANTHER" id="PTHR42812:SF12">
    <property type="entry name" value="BETA-XYLOSIDASE-RELATED"/>
    <property type="match status" value="1"/>
</dbReference>
<evidence type="ECO:0000256" key="4">
    <source>
        <dbReference type="PIRSR" id="PIRSR606710-1"/>
    </source>
</evidence>
<dbReference type="Gene3D" id="2.60.120.200">
    <property type="match status" value="1"/>
</dbReference>
<dbReference type="AlphaFoldDB" id="A0A0A8X8H7"/>
<feature type="active site" description="Proton acceptor" evidence="4">
    <location>
        <position position="15"/>
    </location>
</feature>
<name>A0A0A8X8H7_MESS1</name>
<dbReference type="Proteomes" id="UP000031014">
    <property type="component" value="Unassembled WGS sequence"/>
</dbReference>
<sequence length="529" mass="60962">MSQIMNPVLPGFNPDPSILRVGDDYYIATSTFEWFPGVQLFHSKDMINWRQLPHPLTRTSQLDMVGNPDSGGIWAPCLTYDNGLFYLLYTDVKTRRGAYRDTHNYLTVSENIEGPWSEPIYINSSGFDPSLFHDDDGRKWISNRLYDHRKGKSPVGGIVLQEFSLEQKKMVGPIHNIFKGTELEFTEASHIYKKSGYYYLMTAEGGTGYNHAVTMARSTSLFGPYEVDPQNPMLTAKPKNELQKAGHACLVETQHGEWYIAHLVGRPVADQKCILGRETAIQKCYWSEDGWLRIEGGGNEPKKIVPAPSKLEPFLFENEDTHDHFVYPTYKLYWSSLRRPFSEEWISLTERPGYLRLIGGESLSSRHRQSLIARRLENFHAEVETSIEFEPENFQQMAGLILYYDTEDYVYLRVTQEEEKGKCLGIIQSKYGKYDELLSEDNKLQDKGACKLKAEIKENWVQFYYSEKQGEWKKVGNPIDFSHLSDEGQEVLRFTGTFVGLAAQDLSGQKKFADFDYFDYREIQANEQK</sequence>
<keyword evidence="3 6" id="KW-0326">Glycosidase</keyword>
<accession>A0A0A8X8H7</accession>
<proteinExistence type="inferred from homology"/>
<feature type="site" description="Important for catalytic activity, responsible for pKa modulation of the active site Glu and correct orientation of both the proton donor and substrate" evidence="5">
    <location>
        <position position="128"/>
    </location>
</feature>
<dbReference type="InterPro" id="IPR006710">
    <property type="entry name" value="Glyco_hydro_43"/>
</dbReference>
<dbReference type="GO" id="GO:0009044">
    <property type="term" value="F:xylan 1,4-beta-xylosidase activity"/>
    <property type="evidence" value="ECO:0007669"/>
    <property type="project" value="UniProtKB-EC"/>
</dbReference>
<dbReference type="EC" id="3.2.1.37" evidence="8"/>
<dbReference type="SUPFAM" id="SSF49899">
    <property type="entry name" value="Concanavalin A-like lectins/glucanases"/>
    <property type="match status" value="1"/>
</dbReference>
<evidence type="ECO:0000256" key="5">
    <source>
        <dbReference type="PIRSR" id="PIRSR606710-2"/>
    </source>
</evidence>
<dbReference type="GO" id="GO:0005975">
    <property type="term" value="P:carbohydrate metabolic process"/>
    <property type="evidence" value="ECO:0007669"/>
    <property type="project" value="InterPro"/>
</dbReference>
<dbReference type="EMBL" id="BASE01000113">
    <property type="protein sequence ID" value="GAM16265.1"/>
    <property type="molecule type" value="Genomic_DNA"/>
</dbReference>
<dbReference type="InterPro" id="IPR041542">
    <property type="entry name" value="GH43_C2"/>
</dbReference>
<reference evidence="8 9" key="1">
    <citation type="submission" date="2013-06" db="EMBL/GenBank/DDBJ databases">
        <title>Whole genome shotgun sequence of Bacillus selenatarsenatis SF-1.</title>
        <authorList>
            <person name="Kuroda M."/>
            <person name="Sei K."/>
            <person name="Yamashita M."/>
            <person name="Ike M."/>
        </authorList>
    </citation>
    <scope>NUCLEOTIDE SEQUENCE [LARGE SCALE GENOMIC DNA]</scope>
    <source>
        <strain evidence="8 9">SF-1</strain>
    </source>
</reference>
<evidence type="ECO:0000256" key="1">
    <source>
        <dbReference type="ARBA" id="ARBA00009865"/>
    </source>
</evidence>
<keyword evidence="2 6" id="KW-0378">Hydrolase</keyword>
<dbReference type="STRING" id="1321606.SAMD00020551_4453"/>
<dbReference type="OrthoDB" id="9801455at2"/>
<dbReference type="PANTHER" id="PTHR42812">
    <property type="entry name" value="BETA-XYLOSIDASE"/>
    <property type="match status" value="1"/>
</dbReference>
<dbReference type="Pfam" id="PF17851">
    <property type="entry name" value="GH43_C2"/>
    <property type="match status" value="1"/>
</dbReference>
<evidence type="ECO:0000256" key="2">
    <source>
        <dbReference type="ARBA" id="ARBA00022801"/>
    </source>
</evidence>
<dbReference type="InterPro" id="IPR051795">
    <property type="entry name" value="Glycosyl_Hydrlase_43"/>
</dbReference>
<evidence type="ECO:0000256" key="6">
    <source>
        <dbReference type="RuleBase" id="RU361187"/>
    </source>
</evidence>
<evidence type="ECO:0000256" key="3">
    <source>
        <dbReference type="ARBA" id="ARBA00023295"/>
    </source>
</evidence>
<keyword evidence="9" id="KW-1185">Reference proteome</keyword>
<evidence type="ECO:0000313" key="9">
    <source>
        <dbReference type="Proteomes" id="UP000031014"/>
    </source>
</evidence>
<feature type="domain" description="Beta-xylosidase C-terminal Concanavalin A-like" evidence="7">
    <location>
        <begin position="323"/>
        <end position="521"/>
    </location>
</feature>
<dbReference type="SUPFAM" id="SSF75005">
    <property type="entry name" value="Arabinanase/levansucrase/invertase"/>
    <property type="match status" value="1"/>
</dbReference>
<dbReference type="InterPro" id="IPR023296">
    <property type="entry name" value="Glyco_hydro_beta-prop_sf"/>
</dbReference>
<dbReference type="CDD" id="cd09000">
    <property type="entry name" value="GH43_SXA-like"/>
    <property type="match status" value="1"/>
</dbReference>
<dbReference type="Pfam" id="PF04616">
    <property type="entry name" value="Glyco_hydro_43"/>
    <property type="match status" value="1"/>
</dbReference>
<organism evidence="8 9">
    <name type="scientific">Mesobacillus selenatarsenatis (strain DSM 18680 / JCM 14380 / FERM P-15431 / SF-1)</name>
    <dbReference type="NCBI Taxonomy" id="1321606"/>
    <lineage>
        <taxon>Bacteria</taxon>
        <taxon>Bacillati</taxon>
        <taxon>Bacillota</taxon>
        <taxon>Bacilli</taxon>
        <taxon>Bacillales</taxon>
        <taxon>Bacillaceae</taxon>
        <taxon>Mesobacillus</taxon>
    </lineage>
</organism>
<dbReference type="RefSeq" id="WP_041967862.1">
    <property type="nucleotide sequence ID" value="NZ_BASE01000113.1"/>
</dbReference>
<gene>
    <name evidence="8" type="ORF">SAMD00020551_4453</name>
</gene>
<comment type="similarity">
    <text evidence="1 6">Belongs to the glycosyl hydrolase 43 family.</text>
</comment>
<evidence type="ECO:0000259" key="7">
    <source>
        <dbReference type="Pfam" id="PF17851"/>
    </source>
</evidence>
<dbReference type="Gene3D" id="2.115.10.20">
    <property type="entry name" value="Glycosyl hydrolase domain, family 43"/>
    <property type="match status" value="1"/>
</dbReference>
<comment type="caution">
    <text evidence="8">The sequence shown here is derived from an EMBL/GenBank/DDBJ whole genome shotgun (WGS) entry which is preliminary data.</text>
</comment>
<protein>
    <submittedName>
        <fullName evidence="8">Beta-xylosidase</fullName>
        <ecNumber evidence="8">3.2.1.37</ecNumber>
    </submittedName>
</protein>
<feature type="active site" description="Proton donor" evidence="4">
    <location>
        <position position="187"/>
    </location>
</feature>